<dbReference type="EMBL" id="CAJZAF010000005">
    <property type="protein sequence ID" value="CAG9168068.1"/>
    <property type="molecule type" value="Genomic_DNA"/>
</dbReference>
<keyword evidence="2" id="KW-1185">Reference proteome</keyword>
<evidence type="ECO:0000313" key="2">
    <source>
        <dbReference type="Proteomes" id="UP000701702"/>
    </source>
</evidence>
<name>A0ABM8WL08_9BURK</name>
<proteinExistence type="predicted"/>
<gene>
    <name evidence="1" type="ORF">LMG23994_01295</name>
</gene>
<sequence>MLVLSIDAYNLARMRSPLPPVSDWCHGKSGQAAKSDGVD</sequence>
<dbReference type="Proteomes" id="UP000701702">
    <property type="component" value="Unassembled WGS sequence"/>
</dbReference>
<evidence type="ECO:0000313" key="1">
    <source>
        <dbReference type="EMBL" id="CAG9168068.1"/>
    </source>
</evidence>
<comment type="caution">
    <text evidence="1">The sequence shown here is derived from an EMBL/GenBank/DDBJ whole genome shotgun (WGS) entry which is preliminary data.</text>
</comment>
<protein>
    <submittedName>
        <fullName evidence="1">Uncharacterized protein</fullName>
    </submittedName>
</protein>
<organism evidence="1 2">
    <name type="scientific">Cupriavidus pinatubonensis</name>
    <dbReference type="NCBI Taxonomy" id="248026"/>
    <lineage>
        <taxon>Bacteria</taxon>
        <taxon>Pseudomonadati</taxon>
        <taxon>Pseudomonadota</taxon>
        <taxon>Betaproteobacteria</taxon>
        <taxon>Burkholderiales</taxon>
        <taxon>Burkholderiaceae</taxon>
        <taxon>Cupriavidus</taxon>
    </lineage>
</organism>
<accession>A0ABM8WL08</accession>
<reference evidence="1 2" key="1">
    <citation type="submission" date="2021-08" db="EMBL/GenBank/DDBJ databases">
        <authorList>
            <person name="Peeters C."/>
        </authorList>
    </citation>
    <scope>NUCLEOTIDE SEQUENCE [LARGE SCALE GENOMIC DNA]</scope>
    <source>
        <strain evidence="1 2">LMG 23994</strain>
    </source>
</reference>